<gene>
    <name evidence="2" type="ORF">AMECASPLE_002349</name>
</gene>
<evidence type="ECO:0000313" key="2">
    <source>
        <dbReference type="EMBL" id="MEQ2294276.1"/>
    </source>
</evidence>
<evidence type="ECO:0000256" key="1">
    <source>
        <dbReference type="SAM" id="MobiDB-lite"/>
    </source>
</evidence>
<feature type="region of interest" description="Disordered" evidence="1">
    <location>
        <begin position="98"/>
        <end position="129"/>
    </location>
</feature>
<comment type="caution">
    <text evidence="2">The sequence shown here is derived from an EMBL/GenBank/DDBJ whole genome shotgun (WGS) entry which is preliminary data.</text>
</comment>
<sequence length="129" mass="14000">MRDEAERTRRMMMMRRRRGGGHQPAAASASGCGSTGIRATNTHAPFLHDQFGQEGRQPEGPPAGPQTFKTADINTLRDPVRIGNSMNHHRLQGWEKLDNSPWVSGRAPGAGPSCRQAVRSSKSVLVSLG</sequence>
<name>A0ABV0YKM9_9TELE</name>
<proteinExistence type="predicted"/>
<reference evidence="2 3" key="1">
    <citation type="submission" date="2021-06" db="EMBL/GenBank/DDBJ databases">
        <authorList>
            <person name="Palmer J.M."/>
        </authorList>
    </citation>
    <scope>NUCLEOTIDE SEQUENCE [LARGE SCALE GENOMIC DNA]</scope>
    <source>
        <strain evidence="2 3">AS_MEX2019</strain>
        <tissue evidence="2">Muscle</tissue>
    </source>
</reference>
<feature type="region of interest" description="Disordered" evidence="1">
    <location>
        <begin position="15"/>
        <end position="72"/>
    </location>
</feature>
<dbReference type="EMBL" id="JAHRIP010037704">
    <property type="protein sequence ID" value="MEQ2294276.1"/>
    <property type="molecule type" value="Genomic_DNA"/>
</dbReference>
<dbReference type="Proteomes" id="UP001469553">
    <property type="component" value="Unassembled WGS sequence"/>
</dbReference>
<organism evidence="2 3">
    <name type="scientific">Ameca splendens</name>
    <dbReference type="NCBI Taxonomy" id="208324"/>
    <lineage>
        <taxon>Eukaryota</taxon>
        <taxon>Metazoa</taxon>
        <taxon>Chordata</taxon>
        <taxon>Craniata</taxon>
        <taxon>Vertebrata</taxon>
        <taxon>Euteleostomi</taxon>
        <taxon>Actinopterygii</taxon>
        <taxon>Neopterygii</taxon>
        <taxon>Teleostei</taxon>
        <taxon>Neoteleostei</taxon>
        <taxon>Acanthomorphata</taxon>
        <taxon>Ovalentaria</taxon>
        <taxon>Atherinomorphae</taxon>
        <taxon>Cyprinodontiformes</taxon>
        <taxon>Goodeidae</taxon>
        <taxon>Ameca</taxon>
    </lineage>
</organism>
<dbReference type="PROSITE" id="PS51257">
    <property type="entry name" value="PROKAR_LIPOPROTEIN"/>
    <property type="match status" value="1"/>
</dbReference>
<feature type="compositionally biased region" description="Low complexity" evidence="1">
    <location>
        <begin position="25"/>
        <end position="36"/>
    </location>
</feature>
<accession>A0ABV0YKM9</accession>
<evidence type="ECO:0000313" key="3">
    <source>
        <dbReference type="Proteomes" id="UP001469553"/>
    </source>
</evidence>
<feature type="compositionally biased region" description="Polar residues" evidence="1">
    <location>
        <begin position="118"/>
        <end position="129"/>
    </location>
</feature>
<protein>
    <submittedName>
        <fullName evidence="2">Uncharacterized protein</fullName>
    </submittedName>
</protein>
<keyword evidence="3" id="KW-1185">Reference proteome</keyword>